<keyword evidence="3" id="KW-1185">Reference proteome</keyword>
<evidence type="ECO:0000259" key="1">
    <source>
        <dbReference type="Pfam" id="PF03992"/>
    </source>
</evidence>
<dbReference type="RefSeq" id="XP_016292293.1">
    <property type="nucleotide sequence ID" value="XM_016436265.1"/>
</dbReference>
<protein>
    <submittedName>
        <fullName evidence="2">Sucrose transporter</fullName>
    </submittedName>
</protein>
<reference evidence="3" key="1">
    <citation type="journal article" date="2013" name="Genome Announc.">
        <title>Draft genome sequence of Pseudozyma brasiliensis sp. nov. strain GHG001, a high producer of endo-1,4-xylanase isolated from an insect pest of sugarcane.</title>
        <authorList>
            <person name="Oliveira J.V.D.C."/>
            <person name="dos Santos R.A.C."/>
            <person name="Borges T.A."/>
            <person name="Riano-Pachon D.M."/>
            <person name="Goldman G.H."/>
        </authorList>
    </citation>
    <scope>NUCLEOTIDE SEQUENCE [LARGE SCALE GENOMIC DNA]</scope>
    <source>
        <strain evidence="3">GHG001</strain>
    </source>
</reference>
<dbReference type="GeneID" id="27418902"/>
<sequence>MSAPTGKFMLWVTIEAKGASEADKIVELLKKVAARANSDEEPDCHGYVPGRSRDDPNTIIVFEQYDNKGSDVATSKHRAGEDFQALMGQAKDLTNKVDMKFFDYV</sequence>
<dbReference type="eggNOG" id="ENOG502SDSF">
    <property type="taxonomic scope" value="Eukaryota"/>
</dbReference>
<gene>
    <name evidence="2" type="ORF">PSEUBRA_SCAF20g03086</name>
</gene>
<accession>V5EXP9</accession>
<feature type="domain" description="ABM" evidence="1">
    <location>
        <begin position="22"/>
        <end position="87"/>
    </location>
</feature>
<proteinExistence type="predicted"/>
<dbReference type="OMA" id="IIVFEQY"/>
<dbReference type="InterPro" id="IPR007138">
    <property type="entry name" value="ABM_dom"/>
</dbReference>
<dbReference type="AlphaFoldDB" id="V5EXP9"/>
<evidence type="ECO:0000313" key="3">
    <source>
        <dbReference type="Proteomes" id="UP000019377"/>
    </source>
</evidence>
<evidence type="ECO:0000313" key="2">
    <source>
        <dbReference type="EMBL" id="EST07304.1"/>
    </source>
</evidence>
<organism evidence="2 3">
    <name type="scientific">Kalmanozyma brasiliensis (strain GHG001)</name>
    <name type="common">Yeast</name>
    <name type="synonym">Pseudozyma brasiliensis</name>
    <dbReference type="NCBI Taxonomy" id="1365824"/>
    <lineage>
        <taxon>Eukaryota</taxon>
        <taxon>Fungi</taxon>
        <taxon>Dikarya</taxon>
        <taxon>Basidiomycota</taxon>
        <taxon>Ustilaginomycotina</taxon>
        <taxon>Ustilaginomycetes</taxon>
        <taxon>Ustilaginales</taxon>
        <taxon>Ustilaginaceae</taxon>
        <taxon>Kalmanozyma</taxon>
    </lineage>
</organism>
<dbReference type="EMBL" id="KI545863">
    <property type="protein sequence ID" value="EST07304.1"/>
    <property type="molecule type" value="Genomic_DNA"/>
</dbReference>
<dbReference type="Pfam" id="PF03992">
    <property type="entry name" value="ABM"/>
    <property type="match status" value="1"/>
</dbReference>
<dbReference type="OrthoDB" id="10011777at2759"/>
<name>V5EXP9_KALBG</name>
<dbReference type="STRING" id="1365824.V5EXP9"/>
<dbReference type="Gene3D" id="3.30.70.100">
    <property type="match status" value="1"/>
</dbReference>
<dbReference type="InterPro" id="IPR011008">
    <property type="entry name" value="Dimeric_a/b-barrel"/>
</dbReference>
<dbReference type="SUPFAM" id="SSF54909">
    <property type="entry name" value="Dimeric alpha+beta barrel"/>
    <property type="match status" value="1"/>
</dbReference>
<dbReference type="Proteomes" id="UP000019377">
    <property type="component" value="Unassembled WGS sequence"/>
</dbReference>
<dbReference type="HOGENOM" id="CLU_131496_10_0_1"/>